<protein>
    <recommendedName>
        <fullName evidence="4">Polyprotein</fullName>
    </recommendedName>
</protein>
<sequence length="393" mass="45117">MVGCLITIQLRLSFMICEAPGQYGIRVSLRRRGAYGMNISKEKDAQISETITPLLSPYNIFKRQRSVTRSIRNLISMNRPHMKEYDHSFPTRKEEATCLLQNISIGLELPPLKNDVIGTVLTTLHAGSVVLTIFPNYNVSLSDNTLSTRLKVQVQITGTEQVPEAMSATLHHQIIYHLQNHSIDLPLSGCSSDSLLVVTNREEDIASIDQISRRITREELTQLIPLEWITNYERLHVDRRPIQSQEATFRRSINKTVKTIFKKPDEGPTSMTPIFQTMMIQPVLKEDWCPVHDVTTKGKPLYTDKIDGHFIWDIDPTRCDPDCDCWMHNNDIDRDIILPKANKKRRCKPSPPPQRRFDPDNGPWVGIHGKKKPLSIYEEGLKILRKEGFFLRI</sequence>
<dbReference type="Proteomes" id="UP001058974">
    <property type="component" value="Chromosome 1"/>
</dbReference>
<dbReference type="AlphaFoldDB" id="A0A9D5BPT0"/>
<dbReference type="PANTHER" id="PTHR48435:SF1">
    <property type="entry name" value="POLYPROTEIN"/>
    <property type="match status" value="1"/>
</dbReference>
<evidence type="ECO:0000313" key="2">
    <source>
        <dbReference type="EMBL" id="KAI5447486.1"/>
    </source>
</evidence>
<evidence type="ECO:0000256" key="1">
    <source>
        <dbReference type="SAM" id="MobiDB-lite"/>
    </source>
</evidence>
<organism evidence="2 3">
    <name type="scientific">Pisum sativum</name>
    <name type="common">Garden pea</name>
    <name type="synonym">Lathyrus oleraceus</name>
    <dbReference type="NCBI Taxonomy" id="3888"/>
    <lineage>
        <taxon>Eukaryota</taxon>
        <taxon>Viridiplantae</taxon>
        <taxon>Streptophyta</taxon>
        <taxon>Embryophyta</taxon>
        <taxon>Tracheophyta</taxon>
        <taxon>Spermatophyta</taxon>
        <taxon>Magnoliopsida</taxon>
        <taxon>eudicotyledons</taxon>
        <taxon>Gunneridae</taxon>
        <taxon>Pentapetalae</taxon>
        <taxon>rosids</taxon>
        <taxon>fabids</taxon>
        <taxon>Fabales</taxon>
        <taxon>Fabaceae</taxon>
        <taxon>Papilionoideae</taxon>
        <taxon>50 kb inversion clade</taxon>
        <taxon>NPAAA clade</taxon>
        <taxon>Hologalegina</taxon>
        <taxon>IRL clade</taxon>
        <taxon>Fabeae</taxon>
        <taxon>Lathyrus</taxon>
    </lineage>
</organism>
<keyword evidence="3" id="KW-1185">Reference proteome</keyword>
<dbReference type="Gramene" id="Psat01G0508100-T1">
    <property type="protein sequence ID" value="KAI5447486.1"/>
    <property type="gene ID" value="KIW84_015081"/>
</dbReference>
<proteinExistence type="predicted"/>
<dbReference type="InterPro" id="IPR053098">
    <property type="entry name" value="Petuviruses_polyprotein"/>
</dbReference>
<dbReference type="EMBL" id="JAMSHJ010000001">
    <property type="protein sequence ID" value="KAI5447486.1"/>
    <property type="molecule type" value="Genomic_DNA"/>
</dbReference>
<gene>
    <name evidence="2" type="ORF">KIW84_015081</name>
</gene>
<evidence type="ECO:0000313" key="3">
    <source>
        <dbReference type="Proteomes" id="UP001058974"/>
    </source>
</evidence>
<evidence type="ECO:0008006" key="4">
    <source>
        <dbReference type="Google" id="ProtNLM"/>
    </source>
</evidence>
<feature type="region of interest" description="Disordered" evidence="1">
    <location>
        <begin position="341"/>
        <end position="364"/>
    </location>
</feature>
<name>A0A9D5BPT0_PEA</name>
<accession>A0A9D5BPT0</accession>
<comment type="caution">
    <text evidence="2">The sequence shown here is derived from an EMBL/GenBank/DDBJ whole genome shotgun (WGS) entry which is preliminary data.</text>
</comment>
<reference evidence="2 3" key="1">
    <citation type="journal article" date="2022" name="Nat. Genet.">
        <title>Improved pea reference genome and pan-genome highlight genomic features and evolutionary characteristics.</title>
        <authorList>
            <person name="Yang T."/>
            <person name="Liu R."/>
            <person name="Luo Y."/>
            <person name="Hu S."/>
            <person name="Wang D."/>
            <person name="Wang C."/>
            <person name="Pandey M.K."/>
            <person name="Ge S."/>
            <person name="Xu Q."/>
            <person name="Li N."/>
            <person name="Li G."/>
            <person name="Huang Y."/>
            <person name="Saxena R.K."/>
            <person name="Ji Y."/>
            <person name="Li M."/>
            <person name="Yan X."/>
            <person name="He Y."/>
            <person name="Liu Y."/>
            <person name="Wang X."/>
            <person name="Xiang C."/>
            <person name="Varshney R.K."/>
            <person name="Ding H."/>
            <person name="Gao S."/>
            <person name="Zong X."/>
        </authorList>
    </citation>
    <scope>NUCLEOTIDE SEQUENCE [LARGE SCALE GENOMIC DNA]</scope>
    <source>
        <strain evidence="2 3">cv. Zhongwan 6</strain>
    </source>
</reference>
<dbReference type="PANTHER" id="PTHR48435">
    <property type="entry name" value="POLYPROTEIN"/>
    <property type="match status" value="1"/>
</dbReference>